<comment type="caution">
    <text evidence="1">The sequence shown here is derived from an EMBL/GenBank/DDBJ whole genome shotgun (WGS) entry which is preliminary data.</text>
</comment>
<accession>A0A699ZPY9</accession>
<name>A0A699ZPY9_HAELA</name>
<organism evidence="1 2">
    <name type="scientific">Haematococcus lacustris</name>
    <name type="common">Green alga</name>
    <name type="synonym">Haematococcus pluvialis</name>
    <dbReference type="NCBI Taxonomy" id="44745"/>
    <lineage>
        <taxon>Eukaryota</taxon>
        <taxon>Viridiplantae</taxon>
        <taxon>Chlorophyta</taxon>
        <taxon>core chlorophytes</taxon>
        <taxon>Chlorophyceae</taxon>
        <taxon>CS clade</taxon>
        <taxon>Chlamydomonadales</taxon>
        <taxon>Haematococcaceae</taxon>
        <taxon>Haematococcus</taxon>
    </lineage>
</organism>
<reference evidence="1 2" key="1">
    <citation type="submission" date="2020-02" db="EMBL/GenBank/DDBJ databases">
        <title>Draft genome sequence of Haematococcus lacustris strain NIES-144.</title>
        <authorList>
            <person name="Morimoto D."/>
            <person name="Nakagawa S."/>
            <person name="Yoshida T."/>
            <person name="Sawayama S."/>
        </authorList>
    </citation>
    <scope>NUCLEOTIDE SEQUENCE [LARGE SCALE GENOMIC DNA]</scope>
    <source>
        <strain evidence="1 2">NIES-144</strain>
    </source>
</reference>
<keyword evidence="2" id="KW-1185">Reference proteome</keyword>
<protein>
    <submittedName>
        <fullName evidence="1">Uncharacterized protein</fullName>
    </submittedName>
</protein>
<evidence type="ECO:0000313" key="1">
    <source>
        <dbReference type="EMBL" id="GFH24005.1"/>
    </source>
</evidence>
<sequence length="85" mass="8816">MPPEGWSAAPALSNSTGSAWECTFEKQLPLRASLKSGGPVFVLKGTAGKSDSDMAGTVGKGKGVQLKRPLKLYEDVEGGQQPALV</sequence>
<evidence type="ECO:0000313" key="2">
    <source>
        <dbReference type="Proteomes" id="UP000485058"/>
    </source>
</evidence>
<dbReference type="Proteomes" id="UP000485058">
    <property type="component" value="Unassembled WGS sequence"/>
</dbReference>
<dbReference type="AlphaFoldDB" id="A0A699ZPY9"/>
<dbReference type="EMBL" id="BLLF01002416">
    <property type="protein sequence ID" value="GFH24005.1"/>
    <property type="molecule type" value="Genomic_DNA"/>
</dbReference>
<proteinExistence type="predicted"/>
<gene>
    <name evidence="1" type="ORF">HaLaN_21715</name>
</gene>